<evidence type="ECO:0000313" key="3">
    <source>
        <dbReference type="Proteomes" id="UP001142610"/>
    </source>
</evidence>
<feature type="signal peptide" evidence="1">
    <location>
        <begin position="1"/>
        <end position="27"/>
    </location>
</feature>
<dbReference type="InterPro" id="IPR037066">
    <property type="entry name" value="Plug_dom_sf"/>
</dbReference>
<keyword evidence="3" id="KW-1185">Reference proteome</keyword>
<dbReference type="Gene3D" id="2.170.130.10">
    <property type="entry name" value="TonB-dependent receptor, plug domain"/>
    <property type="match status" value="1"/>
</dbReference>
<dbReference type="RefSeq" id="WP_256620063.1">
    <property type="nucleotide sequence ID" value="NZ_JANIBC010000013.1"/>
</dbReference>
<evidence type="ECO:0000313" key="2">
    <source>
        <dbReference type="EMBL" id="MCQ8186168.1"/>
    </source>
</evidence>
<keyword evidence="1" id="KW-0732">Signal</keyword>
<reference evidence="2" key="1">
    <citation type="submission" date="2022-07" db="EMBL/GenBank/DDBJ databases">
        <title>Parvularcula maris sp. nov., an algicidal bacterium isolated from seawater.</title>
        <authorList>
            <person name="Li F."/>
        </authorList>
    </citation>
    <scope>NUCLEOTIDE SEQUENCE</scope>
    <source>
        <strain evidence="2">BGMRC 0090</strain>
    </source>
</reference>
<protein>
    <recommendedName>
        <fullName evidence="4">TonB-dependent receptor plug domain-containing protein</fullName>
    </recommendedName>
</protein>
<sequence length="673" mass="74202">MALRFRGRLLAGTAAALGMFCAAGASAQEADRQVYDRAFFDRFAPQDARDMIDQVPGFSVRERDEARGLGQGGTNILINGERVTSKDTDVLEILENTPVRAVARIEVADAATLGVTGLTGQVANVVIIRSELSGRFRYQPAFRDGSQPRLTRGSVSVAGKRGDVAYTLGFSNGASRSFEEGPEVVTFGSGATEDRFERIRVFVEAPSITTALTIPTGERGKLTLRGSARSISVEQEETSIGFGGGLRNSKLSQDAWNANVAAEYTYTKHSGQTVKLIASHKEDRSPLISDILGFSGEGDRNLVARFAQENDGRESIVRAEFSGRTKKGGTWELAGEAAYNQLQSDDVLVVNGGEPSLSDPIDAAELRVQGSITRGLKREDLAVQFSAGAEWSEIDAESGDLDRREDFFRPKGLLTAAYDASDKWTVRGRLERSVGQLDLLDFIGRADLQEERDQGQNIGLVPEQAWEGELEFQRKITANEKIIFRLEGALIEDLLERGQVDGRDAVANFDGARFGLAAVEGTLFTKRWGFDGGRFDFLGQRQTSRVEDPSDPDGERQISLRQEWTYRANFRHDIPNTPYAYGSTVTNAARRTVYRFNEISWAETPEPQLSVFFEHKDVFGLNLVVTAGNLLNRPDVRERTIFNTARNLGELNRIEARERTDNQVFSFALSGTF</sequence>
<evidence type="ECO:0008006" key="4">
    <source>
        <dbReference type="Google" id="ProtNLM"/>
    </source>
</evidence>
<dbReference type="SUPFAM" id="SSF56935">
    <property type="entry name" value="Porins"/>
    <property type="match status" value="1"/>
</dbReference>
<accession>A0A9X2RKV4</accession>
<gene>
    <name evidence="2" type="ORF">NOG11_12335</name>
</gene>
<name>A0A9X2RKV4_9PROT</name>
<proteinExistence type="predicted"/>
<dbReference type="EMBL" id="JANIBC010000013">
    <property type="protein sequence ID" value="MCQ8186168.1"/>
    <property type="molecule type" value="Genomic_DNA"/>
</dbReference>
<dbReference type="Proteomes" id="UP001142610">
    <property type="component" value="Unassembled WGS sequence"/>
</dbReference>
<evidence type="ECO:0000256" key="1">
    <source>
        <dbReference type="SAM" id="SignalP"/>
    </source>
</evidence>
<organism evidence="2 3">
    <name type="scientific">Parvularcula maris</name>
    <dbReference type="NCBI Taxonomy" id="2965077"/>
    <lineage>
        <taxon>Bacteria</taxon>
        <taxon>Pseudomonadati</taxon>
        <taxon>Pseudomonadota</taxon>
        <taxon>Alphaproteobacteria</taxon>
        <taxon>Parvularculales</taxon>
        <taxon>Parvularculaceae</taxon>
        <taxon>Parvularcula</taxon>
    </lineage>
</organism>
<dbReference type="AlphaFoldDB" id="A0A9X2RKV4"/>
<comment type="caution">
    <text evidence="2">The sequence shown here is derived from an EMBL/GenBank/DDBJ whole genome shotgun (WGS) entry which is preliminary data.</text>
</comment>
<feature type="chain" id="PRO_5040978577" description="TonB-dependent receptor plug domain-containing protein" evidence="1">
    <location>
        <begin position="28"/>
        <end position="673"/>
    </location>
</feature>